<dbReference type="AlphaFoldDB" id="A0A4R8L6B2"/>
<evidence type="ECO:0000313" key="2">
    <source>
        <dbReference type="EMBL" id="TDY38197.1"/>
    </source>
</evidence>
<name>A0A4R8L6B2_9BACL</name>
<protein>
    <recommendedName>
        <fullName evidence="4">Holin-like toxin</fullName>
    </recommendedName>
</protein>
<keyword evidence="3" id="KW-1185">Reference proteome</keyword>
<organism evidence="2 3">
    <name type="scientific">Alicyclobacillus sacchari</name>
    <dbReference type="NCBI Taxonomy" id="392010"/>
    <lineage>
        <taxon>Bacteria</taxon>
        <taxon>Bacillati</taxon>
        <taxon>Bacillota</taxon>
        <taxon>Bacilli</taxon>
        <taxon>Bacillales</taxon>
        <taxon>Alicyclobacillaceae</taxon>
        <taxon>Alicyclobacillus</taxon>
    </lineage>
</organism>
<dbReference type="EMBL" id="SORF01000039">
    <property type="protein sequence ID" value="TDY38197.1"/>
    <property type="molecule type" value="Genomic_DNA"/>
</dbReference>
<accession>A0A4R8L6B2</accession>
<reference evidence="2 3" key="1">
    <citation type="submission" date="2019-03" db="EMBL/GenBank/DDBJ databases">
        <title>Genomic Encyclopedia of Type Strains, Phase IV (KMG-IV): sequencing the most valuable type-strain genomes for metagenomic binning, comparative biology and taxonomic classification.</title>
        <authorList>
            <person name="Goeker M."/>
        </authorList>
    </citation>
    <scope>NUCLEOTIDE SEQUENCE [LARGE SCALE GENOMIC DNA]</scope>
    <source>
        <strain evidence="2 3">DSM 17974</strain>
    </source>
</reference>
<evidence type="ECO:0008006" key="4">
    <source>
        <dbReference type="Google" id="ProtNLM"/>
    </source>
</evidence>
<comment type="caution">
    <text evidence="2">The sequence shown here is derived from an EMBL/GenBank/DDBJ whole genome shotgun (WGS) entry which is preliminary data.</text>
</comment>
<evidence type="ECO:0000313" key="3">
    <source>
        <dbReference type="Proteomes" id="UP000294581"/>
    </source>
</evidence>
<gene>
    <name evidence="2" type="ORF">C7445_1394</name>
</gene>
<proteinExistence type="predicted"/>
<dbReference type="Proteomes" id="UP000294581">
    <property type="component" value="Unassembled WGS sequence"/>
</dbReference>
<evidence type="ECO:0000256" key="1">
    <source>
        <dbReference type="SAM" id="Phobius"/>
    </source>
</evidence>
<sequence length="34" mass="3471">MSTATAIGLIIQSVSATIAFLSLVVALVLAIVRK</sequence>
<keyword evidence="1" id="KW-1133">Transmembrane helix</keyword>
<feature type="transmembrane region" description="Helical" evidence="1">
    <location>
        <begin position="6"/>
        <end position="32"/>
    </location>
</feature>
<keyword evidence="1" id="KW-0812">Transmembrane</keyword>
<keyword evidence="1" id="KW-0472">Membrane</keyword>